<reference evidence="2 3" key="1">
    <citation type="submission" date="2023-11" db="EMBL/GenBank/DDBJ databases">
        <title>Halocaridina rubra genome assembly.</title>
        <authorList>
            <person name="Smith C."/>
        </authorList>
    </citation>
    <scope>NUCLEOTIDE SEQUENCE [LARGE SCALE GENOMIC DNA]</scope>
    <source>
        <strain evidence="2">EP-1</strain>
        <tissue evidence="2">Whole</tissue>
    </source>
</reference>
<proteinExistence type="predicted"/>
<evidence type="ECO:0000313" key="3">
    <source>
        <dbReference type="Proteomes" id="UP001381693"/>
    </source>
</evidence>
<feature type="non-terminal residue" evidence="2">
    <location>
        <position position="1"/>
    </location>
</feature>
<feature type="region of interest" description="Disordered" evidence="1">
    <location>
        <begin position="1"/>
        <end position="21"/>
    </location>
</feature>
<dbReference type="EMBL" id="JAXCGZ010020289">
    <property type="protein sequence ID" value="KAK7065622.1"/>
    <property type="molecule type" value="Genomic_DNA"/>
</dbReference>
<sequence>SQRSRGGTAGNEKEMQEKKKNRIKFSEEVILATPSVGLRLQTRKLVTVNSMSPFC</sequence>
<keyword evidence="3" id="KW-1185">Reference proteome</keyword>
<dbReference type="AlphaFoldDB" id="A0AAN8WG89"/>
<name>A0AAN8WG89_HALRR</name>
<gene>
    <name evidence="2" type="ORF">SK128_023034</name>
</gene>
<comment type="caution">
    <text evidence="2">The sequence shown here is derived from an EMBL/GenBank/DDBJ whole genome shotgun (WGS) entry which is preliminary data.</text>
</comment>
<evidence type="ECO:0000256" key="1">
    <source>
        <dbReference type="SAM" id="MobiDB-lite"/>
    </source>
</evidence>
<accession>A0AAN8WG89</accession>
<evidence type="ECO:0000313" key="2">
    <source>
        <dbReference type="EMBL" id="KAK7065622.1"/>
    </source>
</evidence>
<dbReference type="Proteomes" id="UP001381693">
    <property type="component" value="Unassembled WGS sequence"/>
</dbReference>
<organism evidence="2 3">
    <name type="scientific">Halocaridina rubra</name>
    <name type="common">Hawaiian red shrimp</name>
    <dbReference type="NCBI Taxonomy" id="373956"/>
    <lineage>
        <taxon>Eukaryota</taxon>
        <taxon>Metazoa</taxon>
        <taxon>Ecdysozoa</taxon>
        <taxon>Arthropoda</taxon>
        <taxon>Crustacea</taxon>
        <taxon>Multicrustacea</taxon>
        <taxon>Malacostraca</taxon>
        <taxon>Eumalacostraca</taxon>
        <taxon>Eucarida</taxon>
        <taxon>Decapoda</taxon>
        <taxon>Pleocyemata</taxon>
        <taxon>Caridea</taxon>
        <taxon>Atyoidea</taxon>
        <taxon>Atyidae</taxon>
        <taxon>Halocaridina</taxon>
    </lineage>
</organism>
<protein>
    <submittedName>
        <fullName evidence="2">Uncharacterized protein</fullName>
    </submittedName>
</protein>